<name>A0A553HN52_9PEZI</name>
<evidence type="ECO:0000313" key="2">
    <source>
        <dbReference type="EMBL" id="TRX89356.1"/>
    </source>
</evidence>
<organism evidence="2 3">
    <name type="scientific">Xylaria flabelliformis</name>
    <dbReference type="NCBI Taxonomy" id="2512241"/>
    <lineage>
        <taxon>Eukaryota</taxon>
        <taxon>Fungi</taxon>
        <taxon>Dikarya</taxon>
        <taxon>Ascomycota</taxon>
        <taxon>Pezizomycotina</taxon>
        <taxon>Sordariomycetes</taxon>
        <taxon>Xylariomycetidae</taxon>
        <taxon>Xylariales</taxon>
        <taxon>Xylariaceae</taxon>
        <taxon>Xylaria</taxon>
    </lineage>
</organism>
<dbReference type="Proteomes" id="UP000319160">
    <property type="component" value="Unassembled WGS sequence"/>
</dbReference>
<comment type="caution">
    <text evidence="2">The sequence shown here is derived from an EMBL/GenBank/DDBJ whole genome shotgun (WGS) entry which is preliminary data.</text>
</comment>
<keyword evidence="3" id="KW-1185">Reference proteome</keyword>
<dbReference type="EMBL" id="VFLP01000069">
    <property type="protein sequence ID" value="TRX89356.1"/>
    <property type="molecule type" value="Genomic_DNA"/>
</dbReference>
<protein>
    <submittedName>
        <fullName evidence="2">Uncharacterized protein</fullName>
    </submittedName>
</protein>
<feature type="region of interest" description="Disordered" evidence="1">
    <location>
        <begin position="100"/>
        <end position="123"/>
    </location>
</feature>
<evidence type="ECO:0000313" key="3">
    <source>
        <dbReference type="Proteomes" id="UP000319160"/>
    </source>
</evidence>
<accession>A0A553HN52</accession>
<reference evidence="3" key="1">
    <citation type="submission" date="2019-06" db="EMBL/GenBank/DDBJ databases">
        <title>Draft genome sequence of the griseofulvin-producing fungus Xylaria cubensis strain G536.</title>
        <authorList>
            <person name="Mead M.E."/>
            <person name="Raja H.A."/>
            <person name="Steenwyk J.L."/>
            <person name="Knowles S.L."/>
            <person name="Oberlies N.H."/>
            <person name="Rokas A."/>
        </authorList>
    </citation>
    <scope>NUCLEOTIDE SEQUENCE [LARGE SCALE GENOMIC DNA]</scope>
    <source>
        <strain evidence="3">G536</strain>
    </source>
</reference>
<proteinExistence type="predicted"/>
<evidence type="ECO:0000256" key="1">
    <source>
        <dbReference type="SAM" id="MobiDB-lite"/>
    </source>
</evidence>
<dbReference type="AlphaFoldDB" id="A0A553HN52"/>
<gene>
    <name evidence="2" type="ORF">FHL15_009793</name>
</gene>
<sequence>MNRYLRKLEILVIFEAIILRYTLSYYKKGGLEDLNSWSVVSIFYLRENRVCAANSRSSPVWSADRNTLRGEAAFGSVATPRDDYFNYAFYLLDDLENAEGRGASRPQQSREFGLPTDVSSLSY</sequence>